<dbReference type="AlphaFoldDB" id="A0A9W4WTJ4"/>
<comment type="caution">
    <text evidence="1">The sequence shown here is derived from an EMBL/GenBank/DDBJ whole genome shotgun (WGS) entry which is preliminary data.</text>
</comment>
<feature type="non-terminal residue" evidence="1">
    <location>
        <position position="46"/>
    </location>
</feature>
<sequence length="46" mass="5270">DKTEDYDWNNKIPAALENLKLDIEKKIEIVADVAGKGVYYARCIRS</sequence>
<dbReference type="OrthoDB" id="2415030at2759"/>
<proteinExistence type="predicted"/>
<dbReference type="Proteomes" id="UP001153678">
    <property type="component" value="Unassembled WGS sequence"/>
</dbReference>
<gene>
    <name evidence="1" type="ORF">FWILDA_LOCUS11809</name>
</gene>
<evidence type="ECO:0000313" key="1">
    <source>
        <dbReference type="EMBL" id="CAI2184902.1"/>
    </source>
</evidence>
<reference evidence="1" key="1">
    <citation type="submission" date="2022-08" db="EMBL/GenBank/DDBJ databases">
        <authorList>
            <person name="Kallberg Y."/>
            <person name="Tangrot J."/>
            <person name="Rosling A."/>
        </authorList>
    </citation>
    <scope>NUCLEOTIDE SEQUENCE</scope>
    <source>
        <strain evidence="1">Wild A</strain>
    </source>
</reference>
<protein>
    <submittedName>
        <fullName evidence="1">2372_t:CDS:1</fullName>
    </submittedName>
</protein>
<dbReference type="EMBL" id="CAMKVN010003504">
    <property type="protein sequence ID" value="CAI2184902.1"/>
    <property type="molecule type" value="Genomic_DNA"/>
</dbReference>
<name>A0A9W4WTJ4_9GLOM</name>
<organism evidence="1 2">
    <name type="scientific">Funneliformis geosporum</name>
    <dbReference type="NCBI Taxonomy" id="1117311"/>
    <lineage>
        <taxon>Eukaryota</taxon>
        <taxon>Fungi</taxon>
        <taxon>Fungi incertae sedis</taxon>
        <taxon>Mucoromycota</taxon>
        <taxon>Glomeromycotina</taxon>
        <taxon>Glomeromycetes</taxon>
        <taxon>Glomerales</taxon>
        <taxon>Glomeraceae</taxon>
        <taxon>Funneliformis</taxon>
    </lineage>
</organism>
<keyword evidence="2" id="KW-1185">Reference proteome</keyword>
<accession>A0A9W4WTJ4</accession>
<evidence type="ECO:0000313" key="2">
    <source>
        <dbReference type="Proteomes" id="UP001153678"/>
    </source>
</evidence>